<proteinExistence type="predicted"/>
<dbReference type="Proteomes" id="UP000235388">
    <property type="component" value="Unassembled WGS sequence"/>
</dbReference>
<dbReference type="PANTHER" id="PTHR46169">
    <property type="entry name" value="DNA REPLICATION-RELATED ELEMENT FACTOR, ISOFORM A"/>
    <property type="match status" value="1"/>
</dbReference>
<dbReference type="AlphaFoldDB" id="A0A2N5TEF0"/>
<protein>
    <recommendedName>
        <fullName evidence="4">DUF659 domain-containing protein</fullName>
    </recommendedName>
</protein>
<comment type="caution">
    <text evidence="2">The sequence shown here is derived from an EMBL/GenBank/DDBJ whole genome shotgun (WGS) entry which is preliminary data.</text>
</comment>
<sequence>MNQRKRPQKQQSEDETNMPAEESNNDWDDENSTTPSATPGMSDLTNEQRLEHAKKLAHNQVSSAYSSYDPPELSNQLDKFKHRMIAWRCKTSTINQPTYKSSCSNLLAHAGRCLRKQQIPSNNKKIAAVGITGTGEIDPQEVLQRCAIWCAEGAKPFLAMEENSLKKVLHPTILKNLPNRKMVSKAIHMLYLSVQEELLHKLNIHKGALYLGVDAWQSPNGFDILGVVIYRLSDNGTGEYLARMVQFIVEKFGLTNRICGIVSDNASNNCTMIDKLERLNWKRFKGTTSASEFEESDGEDDAGDLIESFEKYKSDLDEEDQSDSQSAANNGELDEEDELTLANLEDIKKEEEEDTYTSEMCL</sequence>
<feature type="region of interest" description="Disordered" evidence="1">
    <location>
        <begin position="313"/>
        <end position="362"/>
    </location>
</feature>
<evidence type="ECO:0000313" key="3">
    <source>
        <dbReference type="Proteomes" id="UP000235388"/>
    </source>
</evidence>
<dbReference type="OrthoDB" id="3259198at2759"/>
<evidence type="ECO:0000256" key="1">
    <source>
        <dbReference type="SAM" id="MobiDB-lite"/>
    </source>
</evidence>
<reference evidence="2 3" key="1">
    <citation type="submission" date="2017-11" db="EMBL/GenBank/DDBJ databases">
        <title>De novo assembly and phasing of dikaryotic genomes from two isolates of Puccinia coronata f. sp. avenae, the causal agent of oat crown rust.</title>
        <authorList>
            <person name="Miller M.E."/>
            <person name="Zhang Y."/>
            <person name="Omidvar V."/>
            <person name="Sperschneider J."/>
            <person name="Schwessinger B."/>
            <person name="Raley C."/>
            <person name="Palmer J.M."/>
            <person name="Garnica D."/>
            <person name="Upadhyaya N."/>
            <person name="Rathjen J."/>
            <person name="Taylor J.M."/>
            <person name="Park R.F."/>
            <person name="Dodds P.N."/>
            <person name="Hirsch C.D."/>
            <person name="Kianian S.F."/>
            <person name="Figueroa M."/>
        </authorList>
    </citation>
    <scope>NUCLEOTIDE SEQUENCE [LARGE SCALE GENOMIC DNA]</scope>
    <source>
        <strain evidence="2">12NC29</strain>
    </source>
</reference>
<feature type="region of interest" description="Disordered" evidence="1">
    <location>
        <begin position="1"/>
        <end position="44"/>
    </location>
</feature>
<gene>
    <name evidence="2" type="ORF">PCANC_28059</name>
</gene>
<organism evidence="2 3">
    <name type="scientific">Puccinia coronata f. sp. avenae</name>
    <dbReference type="NCBI Taxonomy" id="200324"/>
    <lineage>
        <taxon>Eukaryota</taxon>
        <taxon>Fungi</taxon>
        <taxon>Dikarya</taxon>
        <taxon>Basidiomycota</taxon>
        <taxon>Pucciniomycotina</taxon>
        <taxon>Pucciniomycetes</taxon>
        <taxon>Pucciniales</taxon>
        <taxon>Pucciniaceae</taxon>
        <taxon>Puccinia</taxon>
    </lineage>
</organism>
<dbReference type="PANTHER" id="PTHR46169:SF15">
    <property type="entry name" value="INNER CENTROMERE PROTEIN A-LIKE ISOFORM X1-RELATED"/>
    <property type="match status" value="1"/>
</dbReference>
<feature type="compositionally biased region" description="Polar residues" evidence="1">
    <location>
        <begin position="32"/>
        <end position="44"/>
    </location>
</feature>
<dbReference type="EMBL" id="PGCJ01000706">
    <property type="protein sequence ID" value="PLW23875.1"/>
    <property type="molecule type" value="Genomic_DNA"/>
</dbReference>
<keyword evidence="3" id="KW-1185">Reference proteome</keyword>
<accession>A0A2N5TEF0</accession>
<evidence type="ECO:0000313" key="2">
    <source>
        <dbReference type="EMBL" id="PLW23875.1"/>
    </source>
</evidence>
<dbReference type="InterPro" id="IPR052717">
    <property type="entry name" value="Vacuolar_transposase_reg"/>
</dbReference>
<dbReference type="GO" id="GO:0006357">
    <property type="term" value="P:regulation of transcription by RNA polymerase II"/>
    <property type="evidence" value="ECO:0007669"/>
    <property type="project" value="TreeGrafter"/>
</dbReference>
<name>A0A2N5TEF0_9BASI</name>
<evidence type="ECO:0008006" key="4">
    <source>
        <dbReference type="Google" id="ProtNLM"/>
    </source>
</evidence>
<dbReference type="GO" id="GO:0005634">
    <property type="term" value="C:nucleus"/>
    <property type="evidence" value="ECO:0007669"/>
    <property type="project" value="TreeGrafter"/>
</dbReference>